<dbReference type="EMBL" id="KZ992573">
    <property type="protein sequence ID" value="RKP08744.1"/>
    <property type="molecule type" value="Genomic_DNA"/>
</dbReference>
<dbReference type="PANTHER" id="PTHR10642">
    <property type="entry name" value="RIBONUCLEASE H1"/>
    <property type="match status" value="1"/>
</dbReference>
<dbReference type="GO" id="GO:0003676">
    <property type="term" value="F:nucleic acid binding"/>
    <property type="evidence" value="ECO:0007669"/>
    <property type="project" value="InterPro"/>
</dbReference>
<feature type="domain" description="RNase H type-1" evidence="8">
    <location>
        <begin position="10"/>
        <end position="157"/>
    </location>
</feature>
<dbReference type="Pfam" id="PF00075">
    <property type="entry name" value="RNase_H"/>
    <property type="match status" value="1"/>
</dbReference>
<gene>
    <name evidence="9" type="ORF">THASP1DRAFT_15225</name>
</gene>
<evidence type="ECO:0000256" key="3">
    <source>
        <dbReference type="ARBA" id="ARBA00012180"/>
    </source>
</evidence>
<evidence type="ECO:0000256" key="7">
    <source>
        <dbReference type="ARBA" id="ARBA00022801"/>
    </source>
</evidence>
<accession>A0A4P9XRM5</accession>
<dbReference type="InterPro" id="IPR002156">
    <property type="entry name" value="RNaseH_domain"/>
</dbReference>
<dbReference type="OrthoDB" id="407198at2759"/>
<evidence type="ECO:0000256" key="5">
    <source>
        <dbReference type="ARBA" id="ARBA00022723"/>
    </source>
</evidence>
<dbReference type="InterPro" id="IPR050092">
    <property type="entry name" value="RNase_H"/>
</dbReference>
<dbReference type="FunFam" id="3.30.420.10:FF:000115">
    <property type="entry name" value="Ribonuclease H"/>
    <property type="match status" value="1"/>
</dbReference>
<keyword evidence="7" id="KW-0378">Hydrolase</keyword>
<dbReference type="InterPro" id="IPR012337">
    <property type="entry name" value="RNaseH-like_sf"/>
</dbReference>
<evidence type="ECO:0000256" key="2">
    <source>
        <dbReference type="ARBA" id="ARBA00005300"/>
    </source>
</evidence>
<dbReference type="STRING" id="78915.A0A4P9XRM5"/>
<dbReference type="GO" id="GO:0043137">
    <property type="term" value="P:DNA replication, removal of RNA primer"/>
    <property type="evidence" value="ECO:0007669"/>
    <property type="project" value="TreeGrafter"/>
</dbReference>
<reference evidence="10" key="1">
    <citation type="journal article" date="2018" name="Nat. Microbiol.">
        <title>Leveraging single-cell genomics to expand the fungal tree of life.</title>
        <authorList>
            <person name="Ahrendt S.R."/>
            <person name="Quandt C.A."/>
            <person name="Ciobanu D."/>
            <person name="Clum A."/>
            <person name="Salamov A."/>
            <person name="Andreopoulos B."/>
            <person name="Cheng J.F."/>
            <person name="Woyke T."/>
            <person name="Pelin A."/>
            <person name="Henrissat B."/>
            <person name="Reynolds N.K."/>
            <person name="Benny G.L."/>
            <person name="Smith M.E."/>
            <person name="James T.Y."/>
            <person name="Grigoriev I.V."/>
        </authorList>
    </citation>
    <scope>NUCLEOTIDE SEQUENCE [LARGE SCALE GENOMIC DNA]</scope>
    <source>
        <strain evidence="10">RSA 1356</strain>
    </source>
</reference>
<evidence type="ECO:0000256" key="1">
    <source>
        <dbReference type="ARBA" id="ARBA00000077"/>
    </source>
</evidence>
<dbReference type="Proteomes" id="UP000271241">
    <property type="component" value="Unassembled WGS sequence"/>
</dbReference>
<dbReference type="GO" id="GO:0046872">
    <property type="term" value="F:metal ion binding"/>
    <property type="evidence" value="ECO:0007669"/>
    <property type="project" value="UniProtKB-KW"/>
</dbReference>
<dbReference type="GO" id="GO:0004523">
    <property type="term" value="F:RNA-DNA hybrid ribonuclease activity"/>
    <property type="evidence" value="ECO:0007669"/>
    <property type="project" value="UniProtKB-EC"/>
</dbReference>
<dbReference type="PROSITE" id="PS50879">
    <property type="entry name" value="RNASE_H_1"/>
    <property type="match status" value="1"/>
</dbReference>
<comment type="catalytic activity">
    <reaction evidence="1">
        <text>Endonucleolytic cleavage to 5'-phosphomonoester.</text>
        <dbReference type="EC" id="3.1.26.4"/>
    </reaction>
</comment>
<keyword evidence="10" id="KW-1185">Reference proteome</keyword>
<dbReference type="PANTHER" id="PTHR10642:SF26">
    <property type="entry name" value="RIBONUCLEASE H1"/>
    <property type="match status" value="1"/>
</dbReference>
<keyword evidence="6" id="KW-0255">Endonuclease</keyword>
<protein>
    <recommendedName>
        <fullName evidence="3">ribonuclease H</fullName>
        <ecNumber evidence="3">3.1.26.4</ecNumber>
    </recommendedName>
</protein>
<keyword evidence="4" id="KW-0540">Nuclease</keyword>
<keyword evidence="5" id="KW-0479">Metal-binding</keyword>
<sequence length="167" mass="18459">MVVEASNQNPNAPLIVYTDGSGINNGTTRACAGIGVFFGPNDERNLSEPLPGPTQTNQRAEITAVIRALETAGDARPVEIRTDSAYVVNAARTWIRNWKQRNWRKSDGKAVLNEDLFRRMDSLLMTRQKPVTFTHVRAHVGIPGNEAADRLAVSGAMKRYQADKRVL</sequence>
<name>A0A4P9XRM5_9FUNG</name>
<dbReference type="EC" id="3.1.26.4" evidence="3"/>
<evidence type="ECO:0000259" key="8">
    <source>
        <dbReference type="PROSITE" id="PS50879"/>
    </source>
</evidence>
<evidence type="ECO:0000313" key="9">
    <source>
        <dbReference type="EMBL" id="RKP08744.1"/>
    </source>
</evidence>
<dbReference type="CDD" id="cd09280">
    <property type="entry name" value="RNase_HI_eukaryote_like"/>
    <property type="match status" value="1"/>
</dbReference>
<organism evidence="9 10">
    <name type="scientific">Thamnocephalis sphaerospora</name>
    <dbReference type="NCBI Taxonomy" id="78915"/>
    <lineage>
        <taxon>Eukaryota</taxon>
        <taxon>Fungi</taxon>
        <taxon>Fungi incertae sedis</taxon>
        <taxon>Zoopagomycota</taxon>
        <taxon>Zoopagomycotina</taxon>
        <taxon>Zoopagomycetes</taxon>
        <taxon>Zoopagales</taxon>
        <taxon>Sigmoideomycetaceae</taxon>
        <taxon>Thamnocephalis</taxon>
    </lineage>
</organism>
<dbReference type="Gene3D" id="3.30.420.10">
    <property type="entry name" value="Ribonuclease H-like superfamily/Ribonuclease H"/>
    <property type="match status" value="1"/>
</dbReference>
<dbReference type="AlphaFoldDB" id="A0A4P9XRM5"/>
<proteinExistence type="inferred from homology"/>
<evidence type="ECO:0000313" key="10">
    <source>
        <dbReference type="Proteomes" id="UP000271241"/>
    </source>
</evidence>
<evidence type="ECO:0000256" key="4">
    <source>
        <dbReference type="ARBA" id="ARBA00022722"/>
    </source>
</evidence>
<dbReference type="InterPro" id="IPR036397">
    <property type="entry name" value="RNaseH_sf"/>
</dbReference>
<dbReference type="SUPFAM" id="SSF53098">
    <property type="entry name" value="Ribonuclease H-like"/>
    <property type="match status" value="1"/>
</dbReference>
<evidence type="ECO:0000256" key="6">
    <source>
        <dbReference type="ARBA" id="ARBA00022759"/>
    </source>
</evidence>
<comment type="similarity">
    <text evidence="2">Belongs to the RNase H family.</text>
</comment>